<comment type="caution">
    <text evidence="1">The sequence shown here is derived from an EMBL/GenBank/DDBJ whole genome shotgun (WGS) entry which is preliminary data.</text>
</comment>
<accession>A0A9P5X7L9</accession>
<gene>
    <name evidence="1" type="ORF">P691DRAFT_304328</name>
</gene>
<name>A0A9P5X7L9_9AGAR</name>
<reference evidence="1" key="1">
    <citation type="submission" date="2020-11" db="EMBL/GenBank/DDBJ databases">
        <authorList>
            <consortium name="DOE Joint Genome Institute"/>
            <person name="Ahrendt S."/>
            <person name="Riley R."/>
            <person name="Andreopoulos W."/>
            <person name="Labutti K."/>
            <person name="Pangilinan J."/>
            <person name="Ruiz-Duenas F.J."/>
            <person name="Barrasa J.M."/>
            <person name="Sanchez-Garcia M."/>
            <person name="Camarero S."/>
            <person name="Miyauchi S."/>
            <person name="Serrano A."/>
            <person name="Linde D."/>
            <person name="Babiker R."/>
            <person name="Drula E."/>
            <person name="Ayuso-Fernandez I."/>
            <person name="Pacheco R."/>
            <person name="Padilla G."/>
            <person name="Ferreira P."/>
            <person name="Barriuso J."/>
            <person name="Kellner H."/>
            <person name="Castanera R."/>
            <person name="Alfaro M."/>
            <person name="Ramirez L."/>
            <person name="Pisabarro A.G."/>
            <person name="Kuo A."/>
            <person name="Tritt A."/>
            <person name="Lipzen A."/>
            <person name="He G."/>
            <person name="Yan M."/>
            <person name="Ng V."/>
            <person name="Cullen D."/>
            <person name="Martin F."/>
            <person name="Rosso M.-N."/>
            <person name="Henrissat B."/>
            <person name="Hibbett D."/>
            <person name="Martinez A.T."/>
            <person name="Grigoriev I.V."/>
        </authorList>
    </citation>
    <scope>NUCLEOTIDE SEQUENCE</scope>
    <source>
        <strain evidence="1">MF-IS2</strain>
    </source>
</reference>
<protein>
    <submittedName>
        <fullName evidence="1">Uncharacterized protein</fullName>
    </submittedName>
</protein>
<dbReference type="Proteomes" id="UP000807342">
    <property type="component" value="Unassembled WGS sequence"/>
</dbReference>
<keyword evidence="2" id="KW-1185">Reference proteome</keyword>
<dbReference type="EMBL" id="MU151343">
    <property type="protein sequence ID" value="KAF9444852.1"/>
    <property type="molecule type" value="Genomic_DNA"/>
</dbReference>
<dbReference type="AlphaFoldDB" id="A0A9P5X7L9"/>
<proteinExistence type="predicted"/>
<sequence length="156" mass="18098">MENHNNIRAPQFVSRIDNKADQYNLHCGLELVLRIPARNLWISLYETRHIEDRAPKIVVQKPRIIVSIVHCGVDCPSIDRFDMGNGGTADFMHVSPRLYTMLMASLKAKPMVRNPSRAIQAPVHCTESPLLYHIPMNWLIFFFHHPRTIRNYPQES</sequence>
<evidence type="ECO:0000313" key="2">
    <source>
        <dbReference type="Proteomes" id="UP000807342"/>
    </source>
</evidence>
<organism evidence="1 2">
    <name type="scientific">Macrolepiota fuliginosa MF-IS2</name>
    <dbReference type="NCBI Taxonomy" id="1400762"/>
    <lineage>
        <taxon>Eukaryota</taxon>
        <taxon>Fungi</taxon>
        <taxon>Dikarya</taxon>
        <taxon>Basidiomycota</taxon>
        <taxon>Agaricomycotina</taxon>
        <taxon>Agaricomycetes</taxon>
        <taxon>Agaricomycetidae</taxon>
        <taxon>Agaricales</taxon>
        <taxon>Agaricineae</taxon>
        <taxon>Agaricaceae</taxon>
        <taxon>Macrolepiota</taxon>
    </lineage>
</organism>
<evidence type="ECO:0000313" key="1">
    <source>
        <dbReference type="EMBL" id="KAF9444852.1"/>
    </source>
</evidence>